<proteinExistence type="predicted"/>
<feature type="region of interest" description="Disordered" evidence="1">
    <location>
        <begin position="1"/>
        <end position="151"/>
    </location>
</feature>
<feature type="compositionally biased region" description="Basic and acidic residues" evidence="1">
    <location>
        <begin position="112"/>
        <end position="128"/>
    </location>
</feature>
<organism evidence="2 3">
    <name type="scientific">Xylona heveae (strain CBS 132557 / TC161)</name>
    <dbReference type="NCBI Taxonomy" id="1328760"/>
    <lineage>
        <taxon>Eukaryota</taxon>
        <taxon>Fungi</taxon>
        <taxon>Dikarya</taxon>
        <taxon>Ascomycota</taxon>
        <taxon>Pezizomycotina</taxon>
        <taxon>Xylonomycetes</taxon>
        <taxon>Xylonales</taxon>
        <taxon>Xylonaceae</taxon>
        <taxon>Xylona</taxon>
    </lineage>
</organism>
<sequence>MPCHQETAGNKHIHDSDSSPGDHDLISPSTQHKPKKPKLSSCAKDYDNKQKPNNDPPDDDCLGSSSKAVPYKPDDNVNNGKGKQPKEQHQPDEKEPELNRDVEMKDDEDLDTKENKDVNMKDSNDPPKRLNSPSPILLNDSDDDSTSNPKLGGYLPSIIPIADSGAELDTNQLGLLAVDLNMDCNQFLGELWAWC</sequence>
<protein>
    <submittedName>
        <fullName evidence="2">Uncharacterized protein</fullName>
    </submittedName>
</protein>
<feature type="compositionally biased region" description="Basic and acidic residues" evidence="1">
    <location>
        <begin position="12"/>
        <end position="25"/>
    </location>
</feature>
<dbReference type="AlphaFoldDB" id="A0A165J7I5"/>
<accession>A0A165J7I5</accession>
<name>A0A165J7I5_XYLHT</name>
<dbReference type="EMBL" id="KV407455">
    <property type="protein sequence ID" value="KZF25849.1"/>
    <property type="molecule type" value="Genomic_DNA"/>
</dbReference>
<keyword evidence="3" id="KW-1185">Reference proteome</keyword>
<feature type="compositionally biased region" description="Basic and acidic residues" evidence="1">
    <location>
        <begin position="84"/>
        <end position="103"/>
    </location>
</feature>
<dbReference type="RefSeq" id="XP_018191404.1">
    <property type="nucleotide sequence ID" value="XM_018334838.1"/>
</dbReference>
<evidence type="ECO:0000256" key="1">
    <source>
        <dbReference type="SAM" id="MobiDB-lite"/>
    </source>
</evidence>
<dbReference type="GeneID" id="28899975"/>
<dbReference type="Proteomes" id="UP000076632">
    <property type="component" value="Unassembled WGS sequence"/>
</dbReference>
<reference evidence="2 3" key="1">
    <citation type="journal article" date="2016" name="Fungal Biol.">
        <title>The genome of Xylona heveae provides a window into fungal endophytism.</title>
        <authorList>
            <person name="Gazis R."/>
            <person name="Kuo A."/>
            <person name="Riley R."/>
            <person name="LaButti K."/>
            <person name="Lipzen A."/>
            <person name="Lin J."/>
            <person name="Amirebrahimi M."/>
            <person name="Hesse C.N."/>
            <person name="Spatafora J.W."/>
            <person name="Henrissat B."/>
            <person name="Hainaut M."/>
            <person name="Grigoriev I.V."/>
            <person name="Hibbett D.S."/>
        </authorList>
    </citation>
    <scope>NUCLEOTIDE SEQUENCE [LARGE SCALE GENOMIC DNA]</scope>
    <source>
        <strain evidence="2 3">TC161</strain>
    </source>
</reference>
<evidence type="ECO:0000313" key="2">
    <source>
        <dbReference type="EMBL" id="KZF25849.1"/>
    </source>
</evidence>
<evidence type="ECO:0000313" key="3">
    <source>
        <dbReference type="Proteomes" id="UP000076632"/>
    </source>
</evidence>
<dbReference type="InParanoid" id="A0A165J7I5"/>
<gene>
    <name evidence="2" type="ORF">L228DRAFT_266287</name>
</gene>